<comment type="caution">
    <text evidence="1">The sequence shown here is derived from an EMBL/GenBank/DDBJ whole genome shotgun (WGS) entry which is preliminary data.</text>
</comment>
<proteinExistence type="predicted"/>
<reference evidence="1 2" key="1">
    <citation type="submission" date="2016-01" db="EMBL/GenBank/DDBJ databases">
        <title>Biosynthesis of antibiotic leucinostatins and their inhibition on Phytophthora in bio-control Purpureocillium lilacinum.</title>
        <authorList>
            <person name="Wang G."/>
            <person name="Liu Z."/>
            <person name="Lin R."/>
            <person name="Li E."/>
            <person name="Mao Z."/>
            <person name="Ling J."/>
            <person name="Yin W."/>
            <person name="Xie B."/>
        </authorList>
    </citation>
    <scope>NUCLEOTIDE SEQUENCE [LARGE SCALE GENOMIC DNA]</scope>
    <source>
        <strain evidence="1">PLBJ-1</strain>
    </source>
</reference>
<gene>
    <name evidence="1" type="ORF">VFPBJ_09722</name>
</gene>
<name>A0A179G9D3_PURLI</name>
<dbReference type="Proteomes" id="UP000078240">
    <property type="component" value="Unassembled WGS sequence"/>
</dbReference>
<evidence type="ECO:0000313" key="1">
    <source>
        <dbReference type="EMBL" id="OAQ74426.1"/>
    </source>
</evidence>
<dbReference type="EMBL" id="LSBH01000009">
    <property type="protein sequence ID" value="OAQ74426.1"/>
    <property type="molecule type" value="Genomic_DNA"/>
</dbReference>
<organism evidence="1 2">
    <name type="scientific">Purpureocillium lilacinum</name>
    <name type="common">Paecilomyces lilacinus</name>
    <dbReference type="NCBI Taxonomy" id="33203"/>
    <lineage>
        <taxon>Eukaryota</taxon>
        <taxon>Fungi</taxon>
        <taxon>Dikarya</taxon>
        <taxon>Ascomycota</taxon>
        <taxon>Pezizomycotina</taxon>
        <taxon>Sordariomycetes</taxon>
        <taxon>Hypocreomycetidae</taxon>
        <taxon>Hypocreales</taxon>
        <taxon>Ophiocordycipitaceae</taxon>
        <taxon>Purpureocillium</taxon>
    </lineage>
</organism>
<dbReference type="AlphaFoldDB" id="A0A179G9D3"/>
<accession>A0A179G9D3</accession>
<protein>
    <submittedName>
        <fullName evidence="1">Uncharacterized protein</fullName>
    </submittedName>
</protein>
<sequence>MCDNCRARGLRCVFELAGDIRPSIAEKNAINRRNALLGASHPAVRMIREMALAREEQMLSATCSRTTCHSRGQEME</sequence>
<evidence type="ECO:0000313" key="2">
    <source>
        <dbReference type="Proteomes" id="UP000078240"/>
    </source>
</evidence>